<dbReference type="GO" id="GO:0015920">
    <property type="term" value="P:lipopolysaccharide transport"/>
    <property type="evidence" value="ECO:0007669"/>
    <property type="project" value="InterPro"/>
</dbReference>
<dbReference type="InterPro" id="IPR007543">
    <property type="entry name" value="LptD_C"/>
</dbReference>
<dbReference type="EMBL" id="FOMS01000006">
    <property type="protein sequence ID" value="SFE13780.1"/>
    <property type="molecule type" value="Genomic_DNA"/>
</dbReference>
<accession>A0A1I1Y7G5</accession>
<name>A0A1I1Y7G5_9RHOB</name>
<reference evidence="3 4" key="1">
    <citation type="submission" date="2016-10" db="EMBL/GenBank/DDBJ databases">
        <authorList>
            <person name="Varghese N."/>
            <person name="Submissions S."/>
        </authorList>
    </citation>
    <scope>NUCLEOTIDE SEQUENCE [LARGE SCALE GENOMIC DNA]</scope>
    <source>
        <strain evidence="4">YIM D21,KCTC 23444,ACCC 10710</strain>
    </source>
</reference>
<dbReference type="RefSeq" id="WP_149756074.1">
    <property type="nucleotide sequence ID" value="NZ_FOMS01000006.1"/>
</dbReference>
<organism evidence="3 4">
    <name type="scientific">Roseivivax sediminis</name>
    <dbReference type="NCBI Taxonomy" id="936889"/>
    <lineage>
        <taxon>Bacteria</taxon>
        <taxon>Pseudomonadati</taxon>
        <taxon>Pseudomonadota</taxon>
        <taxon>Alphaproteobacteria</taxon>
        <taxon>Rhodobacterales</taxon>
        <taxon>Roseobacteraceae</taxon>
        <taxon>Roseivivax</taxon>
    </lineage>
</organism>
<keyword evidence="4" id="KW-1185">Reference proteome</keyword>
<dbReference type="PANTHER" id="PTHR30189">
    <property type="entry name" value="LPS-ASSEMBLY PROTEIN"/>
    <property type="match status" value="1"/>
</dbReference>
<dbReference type="HAMAP" id="MF_01411">
    <property type="entry name" value="LPS_assembly_LptD"/>
    <property type="match status" value="1"/>
</dbReference>
<sequence precursor="true">MIVRALLILALLIPALAAAQENGAALLVADSVVVENRSRLVATGNVEALYDGTRLEATSVTYDQDSGDLSIEGPIRITDPEGNVLVATRAELDQEFENGLLRGARLVLDEQLQLASVEAQRVDGRYTAMSKVAVTSCQVCGPDEVPLWQIRARRVVHDEEERQIYFDGAQFRVLNLPVLYFPRLRVPDPTLERVQGFLTPSIRSSTLLGFGVKVPYFVPLGPSRDLTFTPYLSPVTRTLETRYRQAFRYGEIEVNTAFSQDTLQSETARAYLFAEGSFRLPRRFELSFDIETTSDEAYLSDYDYSDSDRLDSAITLSRAAPLSYFESEFIHYQTLRDEERNATQPTLVLHSEYERRFPGIWGGELRLGGVAQGHYRYSDLDIDSDDEDNVVDGRDVARATAEASWHRRWTLAGGLRAGVTAQFWADRFEIRQDRASARSASQLTPAAAAELRWPLTRAGADGGRSLIEPVFQTAWVGGERPRIPNDESTRVEFDEGNLLSLSRFPAADRRERGRVSAAGLRFAHTAPEGWSTGFTLGRVWREDSDLAFTRSSGLQDEQSDYLLAGYLATDQGYAFSARGLLDQENGSFTKAEARMTWTNMRLDLEASYLLVGQDSAEDRDRATSEWSFDGEYDFNRDWSGEAYGRYNLVDNRFARAGLGVTWENECVSANFTVERRFASSTNLEPSTDFGLTVALKGFSTGGSAKEYRRTCQSF</sequence>
<evidence type="ECO:0000259" key="2">
    <source>
        <dbReference type="Pfam" id="PF04453"/>
    </source>
</evidence>
<feature type="chain" id="PRO_5009356512" description="LPS-assembly protein LptD" evidence="1">
    <location>
        <begin position="20"/>
        <end position="714"/>
    </location>
</feature>
<dbReference type="PANTHER" id="PTHR30189:SF1">
    <property type="entry name" value="LPS-ASSEMBLY PROTEIN LPTD"/>
    <property type="match status" value="1"/>
</dbReference>
<dbReference type="GO" id="GO:1990351">
    <property type="term" value="C:transporter complex"/>
    <property type="evidence" value="ECO:0007669"/>
    <property type="project" value="TreeGrafter"/>
</dbReference>
<comment type="function">
    <text evidence="1">Involved in the assembly of lipopolysaccharide (LPS) at the surface of the outer membrane.</text>
</comment>
<comment type="subcellular location">
    <subcellularLocation>
        <location evidence="1">Cell outer membrane</location>
    </subcellularLocation>
</comment>
<dbReference type="InterPro" id="IPR020889">
    <property type="entry name" value="LipoPS_assembly_LptD"/>
</dbReference>
<dbReference type="OrthoDB" id="9760225at2"/>
<dbReference type="Pfam" id="PF04453">
    <property type="entry name" value="LptD"/>
    <property type="match status" value="1"/>
</dbReference>
<comment type="subunit">
    <text evidence="1">Component of the lipopolysaccharide transport and assembly complex.</text>
</comment>
<proteinExistence type="inferred from homology"/>
<dbReference type="GO" id="GO:0043165">
    <property type="term" value="P:Gram-negative-bacterium-type cell outer membrane assembly"/>
    <property type="evidence" value="ECO:0007669"/>
    <property type="project" value="UniProtKB-UniRule"/>
</dbReference>
<dbReference type="Proteomes" id="UP000325289">
    <property type="component" value="Unassembled WGS sequence"/>
</dbReference>
<feature type="domain" description="LptD C-terminal" evidence="2">
    <location>
        <begin position="268"/>
        <end position="638"/>
    </location>
</feature>
<comment type="caution">
    <text evidence="1">Lacks conserved residue(s) required for the propagation of feature annotation.</text>
</comment>
<gene>
    <name evidence="1" type="primary">lptD</name>
    <name evidence="3" type="ORF">SAMN04515678_106258</name>
</gene>
<keyword evidence="1" id="KW-0732">Signal</keyword>
<evidence type="ECO:0000313" key="4">
    <source>
        <dbReference type="Proteomes" id="UP000325289"/>
    </source>
</evidence>
<dbReference type="GO" id="GO:0009279">
    <property type="term" value="C:cell outer membrane"/>
    <property type="evidence" value="ECO:0007669"/>
    <property type="project" value="UniProtKB-SubCell"/>
</dbReference>
<keyword evidence="1" id="KW-0472">Membrane</keyword>
<dbReference type="AlphaFoldDB" id="A0A1I1Y7G5"/>
<evidence type="ECO:0000256" key="1">
    <source>
        <dbReference type="HAMAP-Rule" id="MF_01411"/>
    </source>
</evidence>
<keyword evidence="1" id="KW-0998">Cell outer membrane</keyword>
<comment type="similarity">
    <text evidence="1">Belongs to the LptD family.</text>
</comment>
<dbReference type="InterPro" id="IPR050218">
    <property type="entry name" value="LptD"/>
</dbReference>
<protein>
    <recommendedName>
        <fullName evidence="1">LPS-assembly protein LptD</fullName>
    </recommendedName>
</protein>
<feature type="signal peptide" evidence="1">
    <location>
        <begin position="1"/>
        <end position="19"/>
    </location>
</feature>
<evidence type="ECO:0000313" key="3">
    <source>
        <dbReference type="EMBL" id="SFE13780.1"/>
    </source>
</evidence>